<organism evidence="5 6">
    <name type="scientific">Merluccius polli</name>
    <name type="common">Benguela hake</name>
    <name type="synonym">Merluccius cadenati</name>
    <dbReference type="NCBI Taxonomy" id="89951"/>
    <lineage>
        <taxon>Eukaryota</taxon>
        <taxon>Metazoa</taxon>
        <taxon>Chordata</taxon>
        <taxon>Craniata</taxon>
        <taxon>Vertebrata</taxon>
        <taxon>Euteleostomi</taxon>
        <taxon>Actinopterygii</taxon>
        <taxon>Neopterygii</taxon>
        <taxon>Teleostei</taxon>
        <taxon>Neoteleostei</taxon>
        <taxon>Acanthomorphata</taxon>
        <taxon>Zeiogadaria</taxon>
        <taxon>Gadariae</taxon>
        <taxon>Gadiformes</taxon>
        <taxon>Gadoidei</taxon>
        <taxon>Merlucciidae</taxon>
        <taxon>Merluccius</taxon>
    </lineage>
</organism>
<keyword evidence="6" id="KW-1185">Reference proteome</keyword>
<evidence type="ECO:0000256" key="1">
    <source>
        <dbReference type="ARBA" id="ARBA00023157"/>
    </source>
</evidence>
<dbReference type="GO" id="GO:0007339">
    <property type="term" value="P:binding of sperm to zona pellucida"/>
    <property type="evidence" value="ECO:0007669"/>
    <property type="project" value="TreeGrafter"/>
</dbReference>
<dbReference type="Pfam" id="PF23344">
    <property type="entry name" value="ZP-N"/>
    <property type="match status" value="1"/>
</dbReference>
<dbReference type="SMART" id="SM00241">
    <property type="entry name" value="ZP"/>
    <property type="match status" value="1"/>
</dbReference>
<dbReference type="InterPro" id="IPR055355">
    <property type="entry name" value="ZP-C"/>
</dbReference>
<evidence type="ECO:0000313" key="6">
    <source>
        <dbReference type="Proteomes" id="UP001174136"/>
    </source>
</evidence>
<dbReference type="PANTHER" id="PTHR11576:SF18">
    <property type="entry name" value="ZONA PELLUCIDA PROTEIN C"/>
    <property type="match status" value="1"/>
</dbReference>
<dbReference type="Gene3D" id="2.60.40.3210">
    <property type="entry name" value="Zona pellucida, ZP-N domain"/>
    <property type="match status" value="1"/>
</dbReference>
<feature type="chain" id="PRO_5041432639" evidence="3">
    <location>
        <begin position="26"/>
        <end position="692"/>
    </location>
</feature>
<feature type="signal peptide" evidence="3">
    <location>
        <begin position="1"/>
        <end position="25"/>
    </location>
</feature>
<dbReference type="InterPro" id="IPR042235">
    <property type="entry name" value="ZP-C_dom"/>
</dbReference>
<dbReference type="InterPro" id="IPR001507">
    <property type="entry name" value="ZP_dom"/>
</dbReference>
<evidence type="ECO:0000313" key="5">
    <source>
        <dbReference type="EMBL" id="KAK0153905.1"/>
    </source>
</evidence>
<keyword evidence="3" id="KW-0732">Signal</keyword>
<sequence>MRLLLGVLLVWFGTGTLLPARSALAGQVAALSRRLFDGFPFPSELDFQDPYDTLFSSWQTSRPDFHMLTELPPFMSVPHIQVLCNRSRLTLLVDKAYSGVPLNGDDLRLGDGCHVNGDLENQFVLTYDLNQCGTSRVVQRGLEIFSNFLHVNSRRSVFNWWPSPFTLPLSCTPNMQVYKPPSVPFPVEFPREEWNFVIQPMNSFWTHTAHSPIYERGQKMHFQVTAKADPGQQPFIQACFVSASPNPHFRPRQTVVLNKGCASVSSDSDHVVAEYAAPTREGAINLVLNTSTLTSEVYIHCSVLMSASGITPASKSCNYNKIQSRWEELSGNVEVCSCCSSRCRSLKQLTSATKAIISTGPFHIVEKEMEAAPLQSGAQVGDSSQISGAETMQSDAAAPVMTEYQASSTYSSGPGASSVHEIRVVSEATGSEANEMPETQLAAPLGVAQGMVVLSRGPVARLTMWLPGSLTKTHPLLETEMAPSLSGGVATASEPGDSRLNDIQSDLPATGEDLPVSPGSSENGRKVSSDVLSDADMRTQSMVAPLDGWPIPESLEGKSALREESKRKRWGTRPEMLYDKTQRVYKGSVTENGLNEATRHEENWNPRRNHGDTDMGGVRPVIRSRVQFTKGVDGSRTLSYEEDVIKQQQEDKPKMQSFGKEIVSGNQKGQRALHTFLDLLRYCFFFLIETFI</sequence>
<reference evidence="5" key="1">
    <citation type="journal article" date="2023" name="Front. Mar. Sci.">
        <title>A new Merluccius polli reference genome to investigate the effects of global change in West African waters.</title>
        <authorList>
            <person name="Mateo J.L."/>
            <person name="Blanco-Fernandez C."/>
            <person name="Garcia-Vazquez E."/>
            <person name="Machado-Schiaffino G."/>
        </authorList>
    </citation>
    <scope>NUCLEOTIDE SEQUENCE</scope>
    <source>
        <strain evidence="5">C29</strain>
        <tissue evidence="5">Fin</tissue>
    </source>
</reference>
<evidence type="ECO:0000259" key="4">
    <source>
        <dbReference type="PROSITE" id="PS51034"/>
    </source>
</evidence>
<feature type="compositionally biased region" description="Basic and acidic residues" evidence="2">
    <location>
        <begin position="555"/>
        <end position="566"/>
    </location>
</feature>
<dbReference type="GO" id="GO:0032190">
    <property type="term" value="F:acrosin binding"/>
    <property type="evidence" value="ECO:0007669"/>
    <property type="project" value="TreeGrafter"/>
</dbReference>
<dbReference type="Pfam" id="PF00100">
    <property type="entry name" value="Zona_pellucida"/>
    <property type="match status" value="1"/>
</dbReference>
<evidence type="ECO:0000256" key="3">
    <source>
        <dbReference type="SAM" id="SignalP"/>
    </source>
</evidence>
<evidence type="ECO:0000256" key="2">
    <source>
        <dbReference type="SAM" id="MobiDB-lite"/>
    </source>
</evidence>
<protein>
    <submittedName>
        <fullName evidence="5">Zona pellucida sperm-binding protein 3</fullName>
    </submittedName>
</protein>
<dbReference type="FunFam" id="2.60.40.4100:FF:000002">
    <property type="entry name" value="Zona pellucida sperm-binding protein 3"/>
    <property type="match status" value="1"/>
</dbReference>
<dbReference type="AlphaFoldDB" id="A0AA47PA04"/>
<dbReference type="PROSITE" id="PS51034">
    <property type="entry name" value="ZP_2"/>
    <property type="match status" value="1"/>
</dbReference>
<gene>
    <name evidence="5" type="primary">ZP3_8</name>
    <name evidence="5" type="ORF">N1851_004026</name>
</gene>
<dbReference type="EMBL" id="JAOPHQ010000607">
    <property type="protein sequence ID" value="KAK0153905.1"/>
    <property type="molecule type" value="Genomic_DNA"/>
</dbReference>
<dbReference type="InterPro" id="IPR055356">
    <property type="entry name" value="ZP-N"/>
</dbReference>
<dbReference type="Proteomes" id="UP001174136">
    <property type="component" value="Unassembled WGS sequence"/>
</dbReference>
<feature type="domain" description="ZP" evidence="4">
    <location>
        <begin position="83"/>
        <end position="324"/>
    </location>
</feature>
<accession>A0AA47PA04</accession>
<feature type="region of interest" description="Disordered" evidence="2">
    <location>
        <begin position="483"/>
        <end position="528"/>
    </location>
</feature>
<proteinExistence type="predicted"/>
<dbReference type="GO" id="GO:0031012">
    <property type="term" value="C:extracellular matrix"/>
    <property type="evidence" value="ECO:0007669"/>
    <property type="project" value="TreeGrafter"/>
</dbReference>
<dbReference type="GO" id="GO:2000344">
    <property type="term" value="P:positive regulation of acrosome reaction"/>
    <property type="evidence" value="ECO:0007669"/>
    <property type="project" value="TreeGrafter"/>
</dbReference>
<comment type="caution">
    <text evidence="5">The sequence shown here is derived from an EMBL/GenBank/DDBJ whole genome shotgun (WGS) entry which is preliminary data.</text>
</comment>
<keyword evidence="1" id="KW-1015">Disulfide bond</keyword>
<dbReference type="Gene3D" id="2.60.40.4100">
    <property type="entry name" value="Zona pellucida, ZP-C domain"/>
    <property type="match status" value="1"/>
</dbReference>
<feature type="region of interest" description="Disordered" evidence="2">
    <location>
        <begin position="545"/>
        <end position="567"/>
    </location>
</feature>
<dbReference type="PANTHER" id="PTHR11576">
    <property type="entry name" value="ZONA PELLUCIDA SPERM-BINDING PROTEIN 3"/>
    <property type="match status" value="1"/>
</dbReference>
<name>A0AA47PA04_MERPO</name>
<dbReference type="GO" id="GO:0035803">
    <property type="term" value="P:egg coat formation"/>
    <property type="evidence" value="ECO:0007669"/>
    <property type="project" value="TreeGrafter"/>
</dbReference>